<feature type="region of interest" description="Disordered" evidence="2">
    <location>
        <begin position="1"/>
        <end position="33"/>
    </location>
</feature>
<feature type="compositionally biased region" description="Basic and acidic residues" evidence="2">
    <location>
        <begin position="23"/>
        <end position="33"/>
    </location>
</feature>
<reference evidence="3" key="1">
    <citation type="journal article" date="2006" name="Nature">
        <title>Deciphering the evolution and metabolism of an anammox bacterium from a community genome.</title>
        <authorList>
            <person name="Strous M."/>
            <person name="Pelletier E."/>
            <person name="Mangenot S."/>
            <person name="Rattei T."/>
            <person name="Lehner A."/>
            <person name="Taylor M.W."/>
            <person name="Horn M."/>
            <person name="Daims H."/>
            <person name="Bartol-Mavel D."/>
            <person name="Wincker P."/>
            <person name="Barbe V."/>
            <person name="Fonknechten N."/>
            <person name="Vallenet D."/>
            <person name="Segurens B."/>
            <person name="Schenowitz-Truong C."/>
            <person name="Medigue C."/>
            <person name="Collingro A."/>
            <person name="Snel B."/>
            <person name="Dutilh B.E."/>
            <person name="OpDenCamp H.J.M."/>
            <person name="vanDerDrift C."/>
            <person name="Cirpus I."/>
            <person name="vanDePas-Schoonen K.T."/>
            <person name="Harhangi H.R."/>
            <person name="vanNiftrik L."/>
            <person name="Schmid M."/>
            <person name="Keltjens J."/>
            <person name="vanDeVossenberg J."/>
            <person name="Kartal B."/>
            <person name="Meier H."/>
            <person name="Frishman D."/>
            <person name="Huynen M.A."/>
            <person name="Mewes H."/>
            <person name="Weissenbach J."/>
            <person name="Jetten M.S.M."/>
            <person name="Wagner M."/>
            <person name="LePaslier D."/>
        </authorList>
    </citation>
    <scope>NUCLEOTIDE SEQUENCE</scope>
</reference>
<evidence type="ECO:0000313" key="5">
    <source>
        <dbReference type="Proteomes" id="UP000501926"/>
    </source>
</evidence>
<reference evidence="4 5" key="3">
    <citation type="submission" date="2020-02" db="EMBL/GenBank/DDBJ databases">
        <title>Newly sequenced genome of strain CSTR1 showed variability in Candidatus Kuenenia stuttgartiensis genomes.</title>
        <authorList>
            <person name="Ding C."/>
            <person name="Adrian L."/>
        </authorList>
    </citation>
    <scope>NUCLEOTIDE SEQUENCE [LARGE SCALE GENOMIC DNA]</scope>
    <source>
        <strain evidence="4 5">CSTR1</strain>
    </source>
</reference>
<accession>Q1Q0A4</accession>
<keyword evidence="1" id="KW-0143">Chaperone</keyword>
<sequence length="204" mass="23854">MKGIEKPITPEDTENGNPMKQQGEMKHSGEKGTEQTTITEMLASHNTLLKELKSLIETRLSYDETKEKTIEKLHEELKLYRDNFISQSQKPIFIDLIMLYDDFMQVLSVFDEKQDMTKEEIAAMRHNLHTIKEGLLEILYSREVTLYHKHPDFLDYKLHKTIGTVPTSIESENNQVAKIVKPGFCWNGKTLRPEEVIIKKYRKE</sequence>
<dbReference type="Gene3D" id="2.30.22.10">
    <property type="entry name" value="Head domain of nucleotide exchange factor GrpE"/>
    <property type="match status" value="1"/>
</dbReference>
<dbReference type="GO" id="GO:0051087">
    <property type="term" value="F:protein-folding chaperone binding"/>
    <property type="evidence" value="ECO:0007669"/>
    <property type="project" value="InterPro"/>
</dbReference>
<dbReference type="AlphaFoldDB" id="Q1Q0A4"/>
<organism evidence="3">
    <name type="scientific">Kuenenia stuttgartiensis</name>
    <dbReference type="NCBI Taxonomy" id="174633"/>
    <lineage>
        <taxon>Bacteria</taxon>
        <taxon>Pseudomonadati</taxon>
        <taxon>Planctomycetota</taxon>
        <taxon>Candidatus Brocadiia</taxon>
        <taxon>Candidatus Brocadiales</taxon>
        <taxon>Candidatus Brocadiaceae</taxon>
        <taxon>Candidatus Kuenenia</taxon>
    </lineage>
</organism>
<dbReference type="InterPro" id="IPR009012">
    <property type="entry name" value="GrpE_head"/>
</dbReference>
<reference evidence="3" key="2">
    <citation type="submission" date="2006-01" db="EMBL/GenBank/DDBJ databases">
        <authorList>
            <person name="Genoscope"/>
        </authorList>
    </citation>
    <scope>NUCLEOTIDE SEQUENCE</scope>
</reference>
<dbReference type="Proteomes" id="UP000501926">
    <property type="component" value="Chromosome"/>
</dbReference>
<dbReference type="InterPro" id="IPR000740">
    <property type="entry name" value="GrpE"/>
</dbReference>
<name>Q1Q0A4_KUEST</name>
<evidence type="ECO:0000313" key="4">
    <source>
        <dbReference type="EMBL" id="QII09866.1"/>
    </source>
</evidence>
<dbReference type="GO" id="GO:0006457">
    <property type="term" value="P:protein folding"/>
    <property type="evidence" value="ECO:0007669"/>
    <property type="project" value="InterPro"/>
</dbReference>
<dbReference type="RefSeq" id="WP_164994419.1">
    <property type="nucleotide sequence ID" value="NZ_CP049055.1"/>
</dbReference>
<dbReference type="EMBL" id="CT573072">
    <property type="protein sequence ID" value="CAJ72756.1"/>
    <property type="molecule type" value="Genomic_DNA"/>
</dbReference>
<dbReference type="Pfam" id="PF01025">
    <property type="entry name" value="GrpE"/>
    <property type="match status" value="1"/>
</dbReference>
<dbReference type="EMBL" id="CP049055">
    <property type="protein sequence ID" value="QII09866.1"/>
    <property type="molecule type" value="Genomic_DNA"/>
</dbReference>
<dbReference type="SUPFAM" id="SSF51064">
    <property type="entry name" value="Head domain of nucleotide exchange factor GrpE"/>
    <property type="match status" value="1"/>
</dbReference>
<evidence type="ECO:0000313" key="3">
    <source>
        <dbReference type="EMBL" id="CAJ72756.1"/>
    </source>
</evidence>
<proteinExistence type="predicted"/>
<dbReference type="GO" id="GO:0042803">
    <property type="term" value="F:protein homodimerization activity"/>
    <property type="evidence" value="ECO:0007669"/>
    <property type="project" value="InterPro"/>
</dbReference>
<gene>
    <name evidence="3" type="primary">grpE</name>
    <name evidence="4" type="ORF">KsCSTR_04870</name>
    <name evidence="3" type="ORF">kustd2011</name>
</gene>
<dbReference type="GO" id="GO:0000774">
    <property type="term" value="F:adenyl-nucleotide exchange factor activity"/>
    <property type="evidence" value="ECO:0007669"/>
    <property type="project" value="InterPro"/>
</dbReference>
<evidence type="ECO:0000256" key="1">
    <source>
        <dbReference type="ARBA" id="ARBA00023186"/>
    </source>
</evidence>
<protein>
    <submittedName>
        <fullName evidence="4">Putative GrpE protein HSP-70 cofactor</fullName>
    </submittedName>
    <submittedName>
        <fullName evidence="3">Similar to GrpE protein HSP-70 cofactor</fullName>
    </submittedName>
</protein>
<evidence type="ECO:0000256" key="2">
    <source>
        <dbReference type="SAM" id="MobiDB-lite"/>
    </source>
</evidence>